<dbReference type="AlphaFoldDB" id="A0A564ZD80"/>
<name>A0A564ZD80_HYMDI</name>
<evidence type="ECO:0000256" key="7">
    <source>
        <dbReference type="ARBA" id="ARBA00023224"/>
    </source>
</evidence>
<dbReference type="EMBL" id="CABIJS010000708">
    <property type="protein sequence ID" value="VUZ56774.1"/>
    <property type="molecule type" value="Genomic_DNA"/>
</dbReference>
<keyword evidence="2 8" id="KW-0812">Transmembrane</keyword>
<keyword evidence="5 8" id="KW-0472">Membrane</keyword>
<keyword evidence="4" id="KW-0297">G-protein coupled receptor</keyword>
<dbReference type="PANTHER" id="PTHR24235:SF29">
    <property type="entry name" value="GH23382P"/>
    <property type="match status" value="1"/>
</dbReference>
<keyword evidence="11" id="KW-1185">Reference proteome</keyword>
<sequence length="142" mass="16371">MVVVFVVCWIPLNAVSIYTDMRMEDPNYRPPYYSDVIFLTCHIIAMSSAVYNPLLYAWLSETFRRNLWSMIPRWNRKSIDVGGTITPNTPVMLGDTVLPTSNRGEINETSRRSMDLQTRSEIGVDRNSCIQLQEEKNNCDKS</sequence>
<organism evidence="10 11">
    <name type="scientific">Hymenolepis diminuta</name>
    <name type="common">Rat tapeworm</name>
    <dbReference type="NCBI Taxonomy" id="6216"/>
    <lineage>
        <taxon>Eukaryota</taxon>
        <taxon>Metazoa</taxon>
        <taxon>Spiralia</taxon>
        <taxon>Lophotrochozoa</taxon>
        <taxon>Platyhelminthes</taxon>
        <taxon>Cestoda</taxon>
        <taxon>Eucestoda</taxon>
        <taxon>Cyclophyllidea</taxon>
        <taxon>Hymenolepididae</taxon>
        <taxon>Hymenolepis</taxon>
    </lineage>
</organism>
<accession>A0A564ZD80</accession>
<evidence type="ECO:0000256" key="8">
    <source>
        <dbReference type="SAM" id="Phobius"/>
    </source>
</evidence>
<gene>
    <name evidence="10" type="ORF">WMSIL1_LOCUS14299</name>
</gene>
<evidence type="ECO:0000256" key="1">
    <source>
        <dbReference type="ARBA" id="ARBA00004141"/>
    </source>
</evidence>
<dbReference type="Gene3D" id="1.20.1070.10">
    <property type="entry name" value="Rhodopsin 7-helix transmembrane proteins"/>
    <property type="match status" value="1"/>
</dbReference>
<evidence type="ECO:0000256" key="3">
    <source>
        <dbReference type="ARBA" id="ARBA00022989"/>
    </source>
</evidence>
<dbReference type="GO" id="GO:0043005">
    <property type="term" value="C:neuron projection"/>
    <property type="evidence" value="ECO:0007669"/>
    <property type="project" value="TreeGrafter"/>
</dbReference>
<evidence type="ECO:0000256" key="2">
    <source>
        <dbReference type="ARBA" id="ARBA00022692"/>
    </source>
</evidence>
<keyword evidence="7" id="KW-0807">Transducer</keyword>
<evidence type="ECO:0000313" key="11">
    <source>
        <dbReference type="Proteomes" id="UP000321570"/>
    </source>
</evidence>
<evidence type="ECO:0000256" key="6">
    <source>
        <dbReference type="ARBA" id="ARBA00023170"/>
    </source>
</evidence>
<dbReference type="PANTHER" id="PTHR24235">
    <property type="entry name" value="NEUROPEPTIDE Y RECEPTOR"/>
    <property type="match status" value="1"/>
</dbReference>
<evidence type="ECO:0000313" key="10">
    <source>
        <dbReference type="EMBL" id="VUZ56774.1"/>
    </source>
</evidence>
<feature type="domain" description="G-protein coupled receptors family 1 profile" evidence="9">
    <location>
        <begin position="1"/>
        <end position="56"/>
    </location>
</feature>
<comment type="subcellular location">
    <subcellularLocation>
        <location evidence="1">Membrane</location>
        <topology evidence="1">Multi-pass membrane protein</topology>
    </subcellularLocation>
</comment>
<keyword evidence="6" id="KW-0675">Receptor</keyword>
<reference evidence="10 11" key="1">
    <citation type="submission" date="2019-07" db="EMBL/GenBank/DDBJ databases">
        <authorList>
            <person name="Jastrzebski P J."/>
            <person name="Paukszto L."/>
            <person name="Jastrzebski P J."/>
        </authorList>
    </citation>
    <scope>NUCLEOTIDE SEQUENCE [LARGE SCALE GENOMIC DNA]</scope>
    <source>
        <strain evidence="10 11">WMS-il1</strain>
    </source>
</reference>
<dbReference type="Proteomes" id="UP000321570">
    <property type="component" value="Unassembled WGS sequence"/>
</dbReference>
<dbReference type="GO" id="GO:0008188">
    <property type="term" value="F:neuropeptide receptor activity"/>
    <property type="evidence" value="ECO:0007669"/>
    <property type="project" value="TreeGrafter"/>
</dbReference>
<protein>
    <recommendedName>
        <fullName evidence="9">G-protein coupled receptors family 1 profile domain-containing protein</fullName>
    </recommendedName>
</protein>
<dbReference type="GO" id="GO:0005886">
    <property type="term" value="C:plasma membrane"/>
    <property type="evidence" value="ECO:0007669"/>
    <property type="project" value="TreeGrafter"/>
</dbReference>
<evidence type="ECO:0000259" key="9">
    <source>
        <dbReference type="PROSITE" id="PS50262"/>
    </source>
</evidence>
<proteinExistence type="predicted"/>
<evidence type="ECO:0000256" key="4">
    <source>
        <dbReference type="ARBA" id="ARBA00023040"/>
    </source>
</evidence>
<dbReference type="PROSITE" id="PS50262">
    <property type="entry name" value="G_PROTEIN_RECEP_F1_2"/>
    <property type="match status" value="1"/>
</dbReference>
<keyword evidence="3 8" id="KW-1133">Transmembrane helix</keyword>
<feature type="transmembrane region" description="Helical" evidence="8">
    <location>
        <begin position="32"/>
        <end position="59"/>
    </location>
</feature>
<dbReference type="SUPFAM" id="SSF81321">
    <property type="entry name" value="Family A G protein-coupled receptor-like"/>
    <property type="match status" value="1"/>
</dbReference>
<dbReference type="InterPro" id="IPR017452">
    <property type="entry name" value="GPCR_Rhodpsn_7TM"/>
</dbReference>
<dbReference type="GO" id="GO:0042923">
    <property type="term" value="F:neuropeptide binding"/>
    <property type="evidence" value="ECO:0007669"/>
    <property type="project" value="TreeGrafter"/>
</dbReference>
<evidence type="ECO:0000256" key="5">
    <source>
        <dbReference type="ARBA" id="ARBA00023136"/>
    </source>
</evidence>